<keyword evidence="1" id="KW-0472">Membrane</keyword>
<evidence type="ECO:0000256" key="1">
    <source>
        <dbReference type="SAM" id="Phobius"/>
    </source>
</evidence>
<evidence type="ECO:0000313" key="2">
    <source>
        <dbReference type="EMBL" id="KFD45486.1"/>
    </source>
</evidence>
<keyword evidence="1" id="KW-0812">Transmembrane</keyword>
<proteinExistence type="predicted"/>
<keyword evidence="3" id="KW-1185">Reference proteome</keyword>
<feature type="transmembrane region" description="Helical" evidence="1">
    <location>
        <begin position="40"/>
        <end position="62"/>
    </location>
</feature>
<dbReference type="AlphaFoldDB" id="A0A085LKJ0"/>
<sequence length="63" mass="6893">MKNPSSRHQRCFQSNQSGTRHRLKMLLMTGTVDSQVDASFVMNCVALIILKTGVAALMLTAIA</sequence>
<reference evidence="2 3" key="1">
    <citation type="journal article" date="2014" name="Nat. Genet.">
        <title>Genome and transcriptome of the porcine whipworm Trichuris suis.</title>
        <authorList>
            <person name="Jex A.R."/>
            <person name="Nejsum P."/>
            <person name="Schwarz E.M."/>
            <person name="Hu L."/>
            <person name="Young N.D."/>
            <person name="Hall R.S."/>
            <person name="Korhonen P.K."/>
            <person name="Liao S."/>
            <person name="Thamsborg S."/>
            <person name="Xia J."/>
            <person name="Xu P."/>
            <person name="Wang S."/>
            <person name="Scheerlinck J.P."/>
            <person name="Hofmann A."/>
            <person name="Sternberg P.W."/>
            <person name="Wang J."/>
            <person name="Gasser R.B."/>
        </authorList>
    </citation>
    <scope>NUCLEOTIDE SEQUENCE [LARGE SCALE GENOMIC DNA]</scope>
    <source>
        <strain evidence="2">DCEP-RM93M</strain>
    </source>
</reference>
<protein>
    <submittedName>
        <fullName evidence="2">Uncharacterized protein</fullName>
    </submittedName>
</protein>
<keyword evidence="1" id="KW-1133">Transmembrane helix</keyword>
<dbReference type="Proteomes" id="UP000030764">
    <property type="component" value="Unassembled WGS sequence"/>
</dbReference>
<organism evidence="2 3">
    <name type="scientific">Trichuris suis</name>
    <name type="common">pig whipworm</name>
    <dbReference type="NCBI Taxonomy" id="68888"/>
    <lineage>
        <taxon>Eukaryota</taxon>
        <taxon>Metazoa</taxon>
        <taxon>Ecdysozoa</taxon>
        <taxon>Nematoda</taxon>
        <taxon>Enoplea</taxon>
        <taxon>Dorylaimia</taxon>
        <taxon>Trichinellida</taxon>
        <taxon>Trichuridae</taxon>
        <taxon>Trichuris</taxon>
    </lineage>
</organism>
<name>A0A085LKJ0_9BILA</name>
<gene>
    <name evidence="2" type="ORF">M513_13635</name>
</gene>
<accession>A0A085LKJ0</accession>
<dbReference type="EMBL" id="KL363479">
    <property type="protein sequence ID" value="KFD45486.1"/>
    <property type="molecule type" value="Genomic_DNA"/>
</dbReference>
<evidence type="ECO:0000313" key="3">
    <source>
        <dbReference type="Proteomes" id="UP000030764"/>
    </source>
</evidence>